<dbReference type="eggNOG" id="arCOG08990">
    <property type="taxonomic scope" value="Archaea"/>
</dbReference>
<dbReference type="KEGG" id="pya:PYCH_15300"/>
<evidence type="ECO:0000313" key="1">
    <source>
        <dbReference type="EMBL" id="AEH25196.1"/>
    </source>
</evidence>
<dbReference type="RefSeq" id="WP_013906252.1">
    <property type="nucleotide sequence ID" value="NC_015680.1"/>
</dbReference>
<name>F8AGJ2_PYRYC</name>
<accession>F8AGJ2</accession>
<dbReference type="Proteomes" id="UP000008386">
    <property type="component" value="Chromosome"/>
</dbReference>
<gene>
    <name evidence="1" type="ordered locus">PYCH_15300</name>
</gene>
<dbReference type="STRING" id="529709.PYCH_15300"/>
<sequence length="88" mass="10263">MVVFTKQLQQIFEKLKDYEIKSIFEELGLPKPNRDLSNINPDDVSLDKVIFEVLGLTEEEQLEVYKVVVELVKQRLAKAKTVSNKKKR</sequence>
<keyword evidence="2" id="KW-1185">Reference proteome</keyword>
<dbReference type="EMBL" id="CP002779">
    <property type="protein sequence ID" value="AEH25196.1"/>
    <property type="molecule type" value="Genomic_DNA"/>
</dbReference>
<organism evidence="1 2">
    <name type="scientific">Pyrococcus yayanosii (strain CH1 / JCM 16557)</name>
    <dbReference type="NCBI Taxonomy" id="529709"/>
    <lineage>
        <taxon>Archaea</taxon>
        <taxon>Methanobacteriati</taxon>
        <taxon>Methanobacteriota</taxon>
        <taxon>Thermococci</taxon>
        <taxon>Thermococcales</taxon>
        <taxon>Thermococcaceae</taxon>
        <taxon>Pyrococcus</taxon>
    </lineage>
</organism>
<evidence type="ECO:0000313" key="2">
    <source>
        <dbReference type="Proteomes" id="UP000008386"/>
    </source>
</evidence>
<dbReference type="AlphaFoldDB" id="F8AGJ2"/>
<reference evidence="1 2" key="1">
    <citation type="journal article" date="2011" name="J. Bacteriol.">
        <title>Complete genome sequence of the obligate piezophilic hyperthermophilic archaeon Pyrococcus yayanosii CH1.</title>
        <authorList>
            <person name="Jun X."/>
            <person name="Lupeng L."/>
            <person name="Minjuan X."/>
            <person name="Oger P."/>
            <person name="Fengping W."/>
            <person name="Jebbar M."/>
            <person name="Xiang X."/>
        </authorList>
    </citation>
    <scope>NUCLEOTIDE SEQUENCE [LARGE SCALE GENOMIC DNA]</scope>
    <source>
        <strain evidence="2">CH1 / JCM 16557</strain>
    </source>
</reference>
<dbReference type="HOGENOM" id="CLU_2461905_0_0_2"/>
<proteinExistence type="predicted"/>
<dbReference type="GeneID" id="10838099"/>
<protein>
    <submittedName>
        <fullName evidence="1">Uncharacterized protein</fullName>
    </submittedName>
</protein>